<organism evidence="2 3">
    <name type="scientific">Alicyclobacillus ferrooxydans</name>
    <dbReference type="NCBI Taxonomy" id="471514"/>
    <lineage>
        <taxon>Bacteria</taxon>
        <taxon>Bacillati</taxon>
        <taxon>Bacillota</taxon>
        <taxon>Bacilli</taxon>
        <taxon>Bacillales</taxon>
        <taxon>Alicyclobacillaceae</taxon>
        <taxon>Alicyclobacillus</taxon>
    </lineage>
</organism>
<name>A0A0P9EHL7_9BACL</name>
<keyword evidence="1" id="KW-0472">Membrane</keyword>
<protein>
    <submittedName>
        <fullName evidence="2">Uncharacterized protein</fullName>
    </submittedName>
</protein>
<evidence type="ECO:0000256" key="1">
    <source>
        <dbReference type="SAM" id="Phobius"/>
    </source>
</evidence>
<dbReference type="PATRIC" id="fig|471514.4.peg.1491"/>
<proteinExistence type="predicted"/>
<dbReference type="STRING" id="471514.AN477_19030"/>
<evidence type="ECO:0000313" key="2">
    <source>
        <dbReference type="EMBL" id="KPV42144.1"/>
    </source>
</evidence>
<gene>
    <name evidence="2" type="ORF">AN477_19030</name>
</gene>
<dbReference type="EMBL" id="LJCO01000082">
    <property type="protein sequence ID" value="KPV42144.1"/>
    <property type="molecule type" value="Genomic_DNA"/>
</dbReference>
<evidence type="ECO:0000313" key="3">
    <source>
        <dbReference type="Proteomes" id="UP000050482"/>
    </source>
</evidence>
<dbReference type="AlphaFoldDB" id="A0A0P9EHL7"/>
<keyword evidence="1" id="KW-1133">Transmembrane helix</keyword>
<accession>A0A0P9EHL7</accession>
<feature type="transmembrane region" description="Helical" evidence="1">
    <location>
        <begin position="20"/>
        <end position="47"/>
    </location>
</feature>
<keyword evidence="3" id="KW-1185">Reference proteome</keyword>
<reference evidence="2 3" key="1">
    <citation type="submission" date="2015-09" db="EMBL/GenBank/DDBJ databases">
        <title>Draft genome sequence of Alicyclobacillus ferrooxydans DSM 22381.</title>
        <authorList>
            <person name="Hemp J."/>
        </authorList>
    </citation>
    <scope>NUCLEOTIDE SEQUENCE [LARGE SCALE GENOMIC DNA]</scope>
    <source>
        <strain evidence="2 3">TC-34</strain>
    </source>
</reference>
<dbReference type="Proteomes" id="UP000050482">
    <property type="component" value="Unassembled WGS sequence"/>
</dbReference>
<keyword evidence="1" id="KW-0812">Transmembrane</keyword>
<comment type="caution">
    <text evidence="2">The sequence shown here is derived from an EMBL/GenBank/DDBJ whole genome shotgun (WGS) entry which is preliminary data.</text>
</comment>
<dbReference type="RefSeq" id="WP_054970769.1">
    <property type="nucleotide sequence ID" value="NZ_LJCO01000082.1"/>
</dbReference>
<sequence>MDHFWPQLPLIVPGSEAGVGLWWFIAWWVFQIVVMVGLLVIVARWAVNMDRHMETARKQSANDHSQQPPVQG</sequence>